<dbReference type="EMBL" id="CAFBOZ010000080">
    <property type="protein sequence ID" value="CAB5001699.1"/>
    <property type="molecule type" value="Genomic_DNA"/>
</dbReference>
<reference evidence="3" key="1">
    <citation type="submission" date="2020-05" db="EMBL/GenBank/DDBJ databases">
        <authorList>
            <person name="Chiriac C."/>
            <person name="Salcher M."/>
            <person name="Ghai R."/>
            <person name="Kavagutti S V."/>
        </authorList>
    </citation>
    <scope>NUCLEOTIDE SEQUENCE</scope>
</reference>
<keyword evidence="1" id="KW-0472">Membrane</keyword>
<dbReference type="AlphaFoldDB" id="A0A6J7PE43"/>
<keyword evidence="1" id="KW-1133">Transmembrane helix</keyword>
<name>A0A6J7PE43_9ZZZZ</name>
<evidence type="ECO:0000313" key="3">
    <source>
        <dbReference type="EMBL" id="CAB5001699.1"/>
    </source>
</evidence>
<gene>
    <name evidence="3" type="ORF">UFOPK3992_00685</name>
</gene>
<evidence type="ECO:0000256" key="1">
    <source>
        <dbReference type="SAM" id="Phobius"/>
    </source>
</evidence>
<feature type="domain" description="DUF4397" evidence="2">
    <location>
        <begin position="27"/>
        <end position="141"/>
    </location>
</feature>
<evidence type="ECO:0000259" key="2">
    <source>
        <dbReference type="Pfam" id="PF14344"/>
    </source>
</evidence>
<accession>A0A6J7PE43</accession>
<feature type="transmembrane region" description="Helical" evidence="1">
    <location>
        <begin position="240"/>
        <end position="261"/>
    </location>
</feature>
<protein>
    <submittedName>
        <fullName evidence="3">Unannotated protein</fullName>
    </submittedName>
</protein>
<dbReference type="Pfam" id="PF14344">
    <property type="entry name" value="DUF4397"/>
    <property type="match status" value="1"/>
</dbReference>
<dbReference type="InterPro" id="IPR025510">
    <property type="entry name" value="DUF4397"/>
</dbReference>
<organism evidence="3">
    <name type="scientific">freshwater metagenome</name>
    <dbReference type="NCBI Taxonomy" id="449393"/>
    <lineage>
        <taxon>unclassified sequences</taxon>
        <taxon>metagenomes</taxon>
        <taxon>ecological metagenomes</taxon>
    </lineage>
</organism>
<keyword evidence="1" id="KW-0812">Transmembrane</keyword>
<sequence length="265" mass="26083">MASLVAAAVAGPALILAAVPAYAASDAMVSVFHGIPGATVDVYVNDELTLDDFEPGDLAGPLTLPAGTYSVKITDPTDATKIVIGPADIPVEGGMNYTIVAYLDVDGKPTAKPFVNDVSATMAGEGRVTIRHVAAAPAVSVSADGATLVPTLSNGEEAVADVAAMEYAVSVAPASGGDSVFDTDLDVAEGVNTIVYAYGDLAGGTFAVGTQAIADLGSMPDGGVPGGEAGLANDGSAVPVWVLLAAALGLAGAGIAGRRLVTARD</sequence>
<proteinExistence type="predicted"/>